<sequence length="330" mass="36153">MWPLLPHLGHITLADLRPADIQAMFTTISRRHAALGRPLSPATLARIHATLRAALNGAIRDRLIADNPARYIELPPARRPRAVVWTPERIAEFERTGVRPAVAVWTAAQTAHFLHASRSHRLYAAFHLIALRGLRRGEAAGLRWCDIDLGGGIAMICQQLQRLGGQVLQCPPKTGSSSRAIALDHTTVTALRRHRSAQQAELTRLGHPSQRWVFTNRYGGPVNPDHLTRTLTELITAAGLPPIRLHDLRHGAASLALQAGADLKVIQDQLGHSSIVLTADTYISVVPEVAHKAAEDVAQLILKAGRCAPGARSPRRPAHPRTRRTRRTAN</sequence>
<dbReference type="InterPro" id="IPR011010">
    <property type="entry name" value="DNA_brk_join_enz"/>
</dbReference>
<evidence type="ECO:0000256" key="3">
    <source>
        <dbReference type="PROSITE-ProRule" id="PRU01248"/>
    </source>
</evidence>
<evidence type="ECO:0000256" key="1">
    <source>
        <dbReference type="ARBA" id="ARBA00023125"/>
    </source>
</evidence>
<dbReference type="InterPro" id="IPR044068">
    <property type="entry name" value="CB"/>
</dbReference>
<dbReference type="PANTHER" id="PTHR30349:SF91">
    <property type="entry name" value="INTA PROTEIN"/>
    <property type="match status" value="1"/>
</dbReference>
<organism evidence="7 8">
    <name type="scientific">Sphaerisporangium aureirubrum</name>
    <dbReference type="NCBI Taxonomy" id="1544736"/>
    <lineage>
        <taxon>Bacteria</taxon>
        <taxon>Bacillati</taxon>
        <taxon>Actinomycetota</taxon>
        <taxon>Actinomycetes</taxon>
        <taxon>Streptosporangiales</taxon>
        <taxon>Streptosporangiaceae</taxon>
        <taxon>Sphaerisporangium</taxon>
    </lineage>
</organism>
<dbReference type="RefSeq" id="WP_380755932.1">
    <property type="nucleotide sequence ID" value="NZ_JBHSRF010000031.1"/>
</dbReference>
<reference evidence="8" key="1">
    <citation type="journal article" date="2019" name="Int. J. Syst. Evol. Microbiol.">
        <title>The Global Catalogue of Microorganisms (GCM) 10K type strain sequencing project: providing services to taxonomists for standard genome sequencing and annotation.</title>
        <authorList>
            <consortium name="The Broad Institute Genomics Platform"/>
            <consortium name="The Broad Institute Genome Sequencing Center for Infectious Disease"/>
            <person name="Wu L."/>
            <person name="Ma J."/>
        </authorList>
    </citation>
    <scope>NUCLEOTIDE SEQUENCE [LARGE SCALE GENOMIC DNA]</scope>
    <source>
        <strain evidence="8">JCM 30346</strain>
    </source>
</reference>
<keyword evidence="2" id="KW-0233">DNA recombination</keyword>
<proteinExistence type="predicted"/>
<keyword evidence="8" id="KW-1185">Reference proteome</keyword>
<evidence type="ECO:0000259" key="6">
    <source>
        <dbReference type="PROSITE" id="PS51900"/>
    </source>
</evidence>
<evidence type="ECO:0000313" key="7">
    <source>
        <dbReference type="EMBL" id="MFC6083688.1"/>
    </source>
</evidence>
<protein>
    <submittedName>
        <fullName evidence="7">Tyrosine-type recombinase/integrase</fullName>
    </submittedName>
</protein>
<evidence type="ECO:0000256" key="4">
    <source>
        <dbReference type="SAM" id="MobiDB-lite"/>
    </source>
</evidence>
<dbReference type="InterPro" id="IPR002104">
    <property type="entry name" value="Integrase_catalytic"/>
</dbReference>
<evidence type="ECO:0000256" key="2">
    <source>
        <dbReference type="ARBA" id="ARBA00023172"/>
    </source>
</evidence>
<feature type="region of interest" description="Disordered" evidence="4">
    <location>
        <begin position="308"/>
        <end position="330"/>
    </location>
</feature>
<keyword evidence="1 3" id="KW-0238">DNA-binding</keyword>
<dbReference type="InterPro" id="IPR013762">
    <property type="entry name" value="Integrase-like_cat_sf"/>
</dbReference>
<accession>A0ABW1NLB9</accession>
<dbReference type="PROSITE" id="PS51900">
    <property type="entry name" value="CB"/>
    <property type="match status" value="1"/>
</dbReference>
<dbReference type="Gene3D" id="1.10.150.130">
    <property type="match status" value="1"/>
</dbReference>
<dbReference type="InterPro" id="IPR010998">
    <property type="entry name" value="Integrase_recombinase_N"/>
</dbReference>
<dbReference type="PROSITE" id="PS51898">
    <property type="entry name" value="TYR_RECOMBINASE"/>
    <property type="match status" value="1"/>
</dbReference>
<feature type="domain" description="Core-binding (CB)" evidence="6">
    <location>
        <begin position="1"/>
        <end position="59"/>
    </location>
</feature>
<evidence type="ECO:0000259" key="5">
    <source>
        <dbReference type="PROSITE" id="PS51898"/>
    </source>
</evidence>
<dbReference type="CDD" id="cd01189">
    <property type="entry name" value="INT_ICEBs1_C_like"/>
    <property type="match status" value="1"/>
</dbReference>
<dbReference type="Proteomes" id="UP001596137">
    <property type="component" value="Unassembled WGS sequence"/>
</dbReference>
<dbReference type="PANTHER" id="PTHR30349">
    <property type="entry name" value="PHAGE INTEGRASE-RELATED"/>
    <property type="match status" value="1"/>
</dbReference>
<feature type="compositionally biased region" description="Basic residues" evidence="4">
    <location>
        <begin position="313"/>
        <end position="330"/>
    </location>
</feature>
<dbReference type="EMBL" id="JBHSRF010000031">
    <property type="protein sequence ID" value="MFC6083688.1"/>
    <property type="molecule type" value="Genomic_DNA"/>
</dbReference>
<dbReference type="Pfam" id="PF00589">
    <property type="entry name" value="Phage_integrase"/>
    <property type="match status" value="1"/>
</dbReference>
<dbReference type="InterPro" id="IPR050090">
    <property type="entry name" value="Tyrosine_recombinase_XerCD"/>
</dbReference>
<feature type="domain" description="Tyr recombinase" evidence="5">
    <location>
        <begin position="100"/>
        <end position="295"/>
    </location>
</feature>
<name>A0ABW1NLB9_9ACTN</name>
<evidence type="ECO:0000313" key="8">
    <source>
        <dbReference type="Proteomes" id="UP001596137"/>
    </source>
</evidence>
<dbReference type="SUPFAM" id="SSF56349">
    <property type="entry name" value="DNA breaking-rejoining enzymes"/>
    <property type="match status" value="1"/>
</dbReference>
<gene>
    <name evidence="7" type="ORF">ACFP1K_21145</name>
</gene>
<dbReference type="Gene3D" id="1.10.443.10">
    <property type="entry name" value="Intergrase catalytic core"/>
    <property type="match status" value="1"/>
</dbReference>
<comment type="caution">
    <text evidence="7">The sequence shown here is derived from an EMBL/GenBank/DDBJ whole genome shotgun (WGS) entry which is preliminary data.</text>
</comment>